<evidence type="ECO:0000259" key="1">
    <source>
        <dbReference type="SMART" id="SM00646"/>
    </source>
</evidence>
<dbReference type="CDD" id="cd02696">
    <property type="entry name" value="MurNAc-LAA"/>
    <property type="match status" value="1"/>
</dbReference>
<feature type="domain" description="MurNAc-LAA" evidence="1">
    <location>
        <begin position="212"/>
        <end position="323"/>
    </location>
</feature>
<accession>A0A316MDB0</accession>
<dbReference type="Gene3D" id="3.40.630.40">
    <property type="entry name" value="Zn-dependent exopeptidases"/>
    <property type="match status" value="1"/>
</dbReference>
<dbReference type="PANTHER" id="PTHR30032">
    <property type="entry name" value="N-ACETYLMURAMOYL-L-ALANINE AMIDASE-RELATED"/>
    <property type="match status" value="1"/>
</dbReference>
<dbReference type="Proteomes" id="UP000246114">
    <property type="component" value="Unassembled WGS sequence"/>
</dbReference>
<dbReference type="PANTHER" id="PTHR30032:SF8">
    <property type="entry name" value="GERMINATION-SPECIFIC N-ACETYLMURAMOYL-L-ALANINE AMIDASE"/>
    <property type="match status" value="1"/>
</dbReference>
<organism evidence="2 3">
    <name type="scientific">Clostridium cadaveris</name>
    <dbReference type="NCBI Taxonomy" id="1529"/>
    <lineage>
        <taxon>Bacteria</taxon>
        <taxon>Bacillati</taxon>
        <taxon>Bacillota</taxon>
        <taxon>Clostridia</taxon>
        <taxon>Eubacteriales</taxon>
        <taxon>Clostridiaceae</taxon>
        <taxon>Clostridium</taxon>
    </lineage>
</organism>
<name>A0A316MDB0_9CLOT</name>
<dbReference type="InterPro" id="IPR002508">
    <property type="entry name" value="MurNAc-LAA_cat"/>
</dbReference>
<protein>
    <submittedName>
        <fullName evidence="2">N-acetylmuramoyl-L-alanine amidase</fullName>
    </submittedName>
</protein>
<dbReference type="AlphaFoldDB" id="A0A316MDB0"/>
<proteinExistence type="predicted"/>
<dbReference type="Gene3D" id="3.40.50.12090">
    <property type="match status" value="2"/>
</dbReference>
<dbReference type="SUPFAM" id="SSF53187">
    <property type="entry name" value="Zn-dependent exopeptidases"/>
    <property type="match status" value="1"/>
</dbReference>
<dbReference type="Gene3D" id="2.60.40.1080">
    <property type="match status" value="1"/>
</dbReference>
<comment type="caution">
    <text evidence="2">The sequence shown here is derived from an EMBL/GenBank/DDBJ whole genome shotgun (WGS) entry which is preliminary data.</text>
</comment>
<dbReference type="Pfam" id="PF01520">
    <property type="entry name" value="Amidase_3"/>
    <property type="match status" value="1"/>
</dbReference>
<dbReference type="InterPro" id="IPR007253">
    <property type="entry name" value="Cell_wall-bd_2"/>
</dbReference>
<reference evidence="2 3" key="1">
    <citation type="submission" date="2018-03" db="EMBL/GenBank/DDBJ databases">
        <title>The uncultured portion of the human microbiome is neutrally assembled.</title>
        <authorList>
            <person name="Jeraldo P."/>
            <person name="Boardman L."/>
            <person name="White B.A."/>
            <person name="Nelson H."/>
            <person name="Goldenfeld N."/>
            <person name="Chia N."/>
        </authorList>
    </citation>
    <scope>NUCLEOTIDE SEQUENCE [LARGE SCALE GENOMIC DNA]</scope>
    <source>
        <strain evidence="2">CIM:MAG 903</strain>
    </source>
</reference>
<dbReference type="EMBL" id="QAMZ01000003">
    <property type="protein sequence ID" value="PWL55788.1"/>
    <property type="molecule type" value="Genomic_DNA"/>
</dbReference>
<evidence type="ECO:0000313" key="3">
    <source>
        <dbReference type="Proteomes" id="UP000246114"/>
    </source>
</evidence>
<dbReference type="GO" id="GO:0008745">
    <property type="term" value="F:N-acetylmuramoyl-L-alanine amidase activity"/>
    <property type="evidence" value="ECO:0007669"/>
    <property type="project" value="InterPro"/>
</dbReference>
<evidence type="ECO:0000313" key="2">
    <source>
        <dbReference type="EMBL" id="PWL55788.1"/>
    </source>
</evidence>
<dbReference type="Pfam" id="PF04122">
    <property type="entry name" value="CW_binding_2"/>
    <property type="match status" value="3"/>
</dbReference>
<dbReference type="SMART" id="SM00646">
    <property type="entry name" value="Ami_3"/>
    <property type="match status" value="1"/>
</dbReference>
<dbReference type="GO" id="GO:0009253">
    <property type="term" value="P:peptidoglycan catabolic process"/>
    <property type="evidence" value="ECO:0007669"/>
    <property type="project" value="InterPro"/>
</dbReference>
<dbReference type="InterPro" id="IPR051922">
    <property type="entry name" value="Bact_Sporulation_Assoc"/>
</dbReference>
<gene>
    <name evidence="2" type="ORF">DBY38_00410</name>
</gene>
<sequence length="634" mass="68629">MKEKSIKITRVICLLIVSLLVNTMLFQGKIAYGDASDTTGLDSLLRTYEDENLYVKEGISLYVGENFKYDQLIQPEEKDIEFQLTSSNNDVVAVKENNSFEAISPGKAYIMLKSENGVYAYEVIVKEDEPLQAQAYENEGINDFARASNGSYRVFVDAGHGGKDSGAVGFGILEKNLTLAIALKTELALKAKGVDVVMSRNTDKFLELNQISSLANSSGADVFTSVHINSVANVPSANGIETYYYSGKTDSQKLANDVQNNLIKSTGANNRKVKTANFHVIREVKIPSILVECGFISNYNEATLMNTSSYQQLLAQGIANGIYEYLVANVPLPNAINGQRLAGLNRYETSYKVAKTGWSTADTVIIAAGANYPDALCSAPLASKYNAPILLAENTSLSNQNQLKDILKSLNVKTAFIVGGTTVLSNTLENDIKNLGITTNRLSGSTRYETAVKVAEKVGNNGKIALVSGLGFADALSISSVAAQLGMPILLTEQNDLTNVTKQYINGKPIDATYIVGGTTAISGSLDRMVPNPVRLSGLTRYSTNQNVFNYFKGNLNLSNSYLAVGTDFPDALSVSALAGKNKSFVFLSRRDYLENPLVEMINGNRTRISTLYVLGGQSLITDAILSQLNIKMN</sequence>